<accession>A0A2M3ZTL6</accession>
<protein>
    <submittedName>
        <fullName evidence="1">Putative secreted peptide</fullName>
    </submittedName>
</protein>
<evidence type="ECO:0000313" key="1">
    <source>
        <dbReference type="EMBL" id="MBW31800.1"/>
    </source>
</evidence>
<reference evidence="1" key="1">
    <citation type="submission" date="2018-01" db="EMBL/GenBank/DDBJ databases">
        <title>An insight into the sialome of Amazonian anophelines.</title>
        <authorList>
            <person name="Ribeiro J.M."/>
            <person name="Scarpassa V."/>
            <person name="Calvo E."/>
        </authorList>
    </citation>
    <scope>NUCLEOTIDE SEQUENCE</scope>
    <source>
        <tissue evidence="1">Salivary glands</tissue>
    </source>
</reference>
<name>A0A2M3ZTL6_9DIPT</name>
<dbReference type="EMBL" id="GGFM01011049">
    <property type="protein sequence ID" value="MBW31800.1"/>
    <property type="molecule type" value="Transcribed_RNA"/>
</dbReference>
<sequence>MLWFCLQRLRFLGQEVNLIRLLHVRTLFADIVQFVLEPHLGHVRQLFVILGQPIVRAVLLHAQLEQQTVQQIHHIAHTHLPATHITQTTLEDLTEPFATFLLKHRQR</sequence>
<organism evidence="1">
    <name type="scientific">Anopheles braziliensis</name>
    <dbReference type="NCBI Taxonomy" id="58242"/>
    <lineage>
        <taxon>Eukaryota</taxon>
        <taxon>Metazoa</taxon>
        <taxon>Ecdysozoa</taxon>
        <taxon>Arthropoda</taxon>
        <taxon>Hexapoda</taxon>
        <taxon>Insecta</taxon>
        <taxon>Pterygota</taxon>
        <taxon>Neoptera</taxon>
        <taxon>Endopterygota</taxon>
        <taxon>Diptera</taxon>
        <taxon>Nematocera</taxon>
        <taxon>Culicoidea</taxon>
        <taxon>Culicidae</taxon>
        <taxon>Anophelinae</taxon>
        <taxon>Anopheles</taxon>
    </lineage>
</organism>
<dbReference type="AlphaFoldDB" id="A0A2M3ZTL6"/>
<proteinExistence type="predicted"/>